<comment type="similarity">
    <text evidence="1">Belongs to the ABC transporter superfamily. ABCG family. Eye pigment precursor importer (TC 3.A.1.204) subfamily.</text>
</comment>
<dbReference type="GO" id="GO:0005524">
    <property type="term" value="F:ATP binding"/>
    <property type="evidence" value="ECO:0007669"/>
    <property type="project" value="InterPro"/>
</dbReference>
<dbReference type="InterPro" id="IPR027417">
    <property type="entry name" value="P-loop_NTPase"/>
</dbReference>
<feature type="domain" description="ABC transporter" evidence="3">
    <location>
        <begin position="67"/>
        <end position="117"/>
    </location>
</feature>
<gene>
    <name evidence="4" type="ORF">GSCOC_T00014764001</name>
</gene>
<keyword evidence="5" id="KW-1185">Reference proteome</keyword>
<evidence type="ECO:0000256" key="1">
    <source>
        <dbReference type="ARBA" id="ARBA00005814"/>
    </source>
</evidence>
<dbReference type="InterPro" id="IPR003439">
    <property type="entry name" value="ABC_transporter-like_ATP-bd"/>
</dbReference>
<sequence>MAYPICKDSRAHLPDLEQCEKDALDVETVDFVAGGAQYGFHGRGVYLTWKDIWVTVSNVKEGTKSILQGLNGYATPGQLLAIMGPSGCGKSTLLDALSGRLGTKMKRSGEILLNGRQQELAYGTSVFALLRCYLTMPITKLL</sequence>
<reference evidence="5" key="1">
    <citation type="journal article" date="2014" name="Science">
        <title>The coffee genome provides insight into the convergent evolution of caffeine biosynthesis.</title>
        <authorList>
            <person name="Denoeud F."/>
            <person name="Carretero-Paulet L."/>
            <person name="Dereeper A."/>
            <person name="Droc G."/>
            <person name="Guyot R."/>
            <person name="Pietrella M."/>
            <person name="Zheng C."/>
            <person name="Alberti A."/>
            <person name="Anthony F."/>
            <person name="Aprea G."/>
            <person name="Aury J.M."/>
            <person name="Bento P."/>
            <person name="Bernard M."/>
            <person name="Bocs S."/>
            <person name="Campa C."/>
            <person name="Cenci A."/>
            <person name="Combes M.C."/>
            <person name="Crouzillat D."/>
            <person name="Da Silva C."/>
            <person name="Daddiego L."/>
            <person name="De Bellis F."/>
            <person name="Dussert S."/>
            <person name="Garsmeur O."/>
            <person name="Gayraud T."/>
            <person name="Guignon V."/>
            <person name="Jahn K."/>
            <person name="Jamilloux V."/>
            <person name="Joet T."/>
            <person name="Labadie K."/>
            <person name="Lan T."/>
            <person name="Leclercq J."/>
            <person name="Lepelley M."/>
            <person name="Leroy T."/>
            <person name="Li L.T."/>
            <person name="Librado P."/>
            <person name="Lopez L."/>
            <person name="Munoz A."/>
            <person name="Noel B."/>
            <person name="Pallavicini A."/>
            <person name="Perrotta G."/>
            <person name="Poncet V."/>
            <person name="Pot D."/>
            <person name="Priyono X."/>
            <person name="Rigoreau M."/>
            <person name="Rouard M."/>
            <person name="Rozas J."/>
            <person name="Tranchant-Dubreuil C."/>
            <person name="VanBuren R."/>
            <person name="Zhang Q."/>
            <person name="Andrade A.C."/>
            <person name="Argout X."/>
            <person name="Bertrand B."/>
            <person name="de Kochko A."/>
            <person name="Graziosi G."/>
            <person name="Henry R.J."/>
            <person name="Jayarama X."/>
            <person name="Ming R."/>
            <person name="Nagai C."/>
            <person name="Rounsley S."/>
            <person name="Sankoff D."/>
            <person name="Giuliano G."/>
            <person name="Albert V.A."/>
            <person name="Wincker P."/>
            <person name="Lashermes P."/>
        </authorList>
    </citation>
    <scope>NUCLEOTIDE SEQUENCE [LARGE SCALE GENOMIC DNA]</scope>
    <source>
        <strain evidence="5">cv. DH200-94</strain>
    </source>
</reference>
<evidence type="ECO:0000259" key="3">
    <source>
        <dbReference type="Pfam" id="PF00005"/>
    </source>
</evidence>
<dbReference type="PANTHER" id="PTHR48042">
    <property type="entry name" value="ABC TRANSPORTER G FAMILY MEMBER 11"/>
    <property type="match status" value="1"/>
</dbReference>
<evidence type="ECO:0000313" key="4">
    <source>
        <dbReference type="EMBL" id="CDO97423.1"/>
    </source>
</evidence>
<protein>
    <recommendedName>
        <fullName evidence="3">ABC transporter domain-containing protein</fullName>
    </recommendedName>
</protein>
<accession>A0A068TPX7</accession>
<dbReference type="EMBL" id="HG739085">
    <property type="protein sequence ID" value="CDO97423.1"/>
    <property type="molecule type" value="Genomic_DNA"/>
</dbReference>
<dbReference type="GO" id="GO:0016887">
    <property type="term" value="F:ATP hydrolysis activity"/>
    <property type="evidence" value="ECO:0007669"/>
    <property type="project" value="InterPro"/>
</dbReference>
<dbReference type="InterPro" id="IPR052215">
    <property type="entry name" value="Plant_ABCG"/>
</dbReference>
<evidence type="ECO:0000313" key="5">
    <source>
        <dbReference type="Proteomes" id="UP000295252"/>
    </source>
</evidence>
<dbReference type="SUPFAM" id="SSF52540">
    <property type="entry name" value="P-loop containing nucleoside triphosphate hydrolases"/>
    <property type="match status" value="1"/>
</dbReference>
<organism evidence="4 5">
    <name type="scientific">Coffea canephora</name>
    <name type="common">Robusta coffee</name>
    <dbReference type="NCBI Taxonomy" id="49390"/>
    <lineage>
        <taxon>Eukaryota</taxon>
        <taxon>Viridiplantae</taxon>
        <taxon>Streptophyta</taxon>
        <taxon>Embryophyta</taxon>
        <taxon>Tracheophyta</taxon>
        <taxon>Spermatophyta</taxon>
        <taxon>Magnoliopsida</taxon>
        <taxon>eudicotyledons</taxon>
        <taxon>Gunneridae</taxon>
        <taxon>Pentapetalae</taxon>
        <taxon>asterids</taxon>
        <taxon>lamiids</taxon>
        <taxon>Gentianales</taxon>
        <taxon>Rubiaceae</taxon>
        <taxon>Ixoroideae</taxon>
        <taxon>Gardenieae complex</taxon>
        <taxon>Bertiereae - Coffeeae clade</taxon>
        <taxon>Coffeeae</taxon>
        <taxon>Coffea</taxon>
    </lineage>
</organism>
<dbReference type="PANTHER" id="PTHR48042:SF1">
    <property type="entry name" value="ABC TRANSPORTER G FAMILY MEMBER 11-LIKE"/>
    <property type="match status" value="1"/>
</dbReference>
<dbReference type="PhylomeDB" id="A0A068TPX7"/>
<dbReference type="AlphaFoldDB" id="A0A068TPX7"/>
<keyword evidence="2" id="KW-0813">Transport</keyword>
<dbReference type="OrthoDB" id="1714495at2759"/>
<evidence type="ECO:0000256" key="2">
    <source>
        <dbReference type="ARBA" id="ARBA00022448"/>
    </source>
</evidence>
<dbReference type="InParanoid" id="A0A068TPX7"/>
<dbReference type="Proteomes" id="UP000295252">
    <property type="component" value="Chromosome IV"/>
</dbReference>
<proteinExistence type="inferred from homology"/>
<dbReference type="Pfam" id="PF00005">
    <property type="entry name" value="ABC_tran"/>
    <property type="match status" value="1"/>
</dbReference>
<dbReference type="Gene3D" id="3.40.50.300">
    <property type="entry name" value="P-loop containing nucleotide triphosphate hydrolases"/>
    <property type="match status" value="1"/>
</dbReference>
<dbReference type="Gramene" id="CDO97423">
    <property type="protein sequence ID" value="CDO97423"/>
    <property type="gene ID" value="GSCOC_T00014764001"/>
</dbReference>
<name>A0A068TPX7_COFCA</name>
<dbReference type="STRING" id="49390.A0A068TPX7"/>